<proteinExistence type="predicted"/>
<dbReference type="GO" id="GO:0000963">
    <property type="term" value="P:mitochondrial RNA processing"/>
    <property type="evidence" value="ECO:0007669"/>
    <property type="project" value="TreeGrafter"/>
</dbReference>
<dbReference type="OMA" id="TAKIHFW"/>
<accession>C5L634</accession>
<dbReference type="GO" id="GO:0003723">
    <property type="term" value="F:RNA binding"/>
    <property type="evidence" value="ECO:0007669"/>
    <property type="project" value="TreeGrafter"/>
</dbReference>
<evidence type="ECO:0000259" key="1">
    <source>
        <dbReference type="Pfam" id="PF26188"/>
    </source>
</evidence>
<gene>
    <name evidence="2" type="ORF">Pmar_PMAR022026</name>
</gene>
<dbReference type="InParanoid" id="C5L634"/>
<dbReference type="GO" id="GO:0035770">
    <property type="term" value="C:ribonucleoprotein granule"/>
    <property type="evidence" value="ECO:0007669"/>
    <property type="project" value="TreeGrafter"/>
</dbReference>
<dbReference type="InterPro" id="IPR050870">
    <property type="entry name" value="FAST_kinase"/>
</dbReference>
<dbReference type="InterPro" id="IPR058917">
    <property type="entry name" value="RESC6_dom"/>
</dbReference>
<dbReference type="OrthoDB" id="390351at2759"/>
<keyword evidence="3" id="KW-1185">Reference proteome</keyword>
<dbReference type="GeneID" id="9043024"/>
<sequence length="507" mass="57082">MIVASSSFRRGMCIVVTRGEVTRGEVVEAALAYFNSHADMDSSGLQATVQELGGGMRKTQAGEVYGDERFKRLMATVGARIGDLDSGSLVEMASALSALPGPSTPEVSEVCRKITEIMVKRRDEFKPAGLARIALALACRGSRDPTLIEMVKEDTLSQIEEFSPSELCCILEAHRRWGVHDRELTENVVERLTDEIDRFTAEDLVKTLEVFASLGLARGLLLRRVAALSHDQLPQFTPIQLVEILKSLSKLRFLSTVQIDGIMGALGDLRESLKTPRRVSEVVFVLVSNEYNINEELWLNLVSYYSEMRDKRGNYGGIQLSSLVDMAWSMCACQAAQSDLLQDIAGEIYGCQPPRNRDILAKMIEVDRALVLEGKGVEAPEAWQLAFAEAQRMEIERSEKSRLHFEVLDALEALKGARGLDVRLNIVRNKKIGGYVVDFFDEETKLVIEIDTLKKPTPLFMKHRHLRQHHNCKSIAIEYWTWRRRNRAPEDECIFLRTLVKEALLQQ</sequence>
<reference evidence="2 3" key="1">
    <citation type="submission" date="2008-07" db="EMBL/GenBank/DDBJ databases">
        <authorList>
            <person name="El-Sayed N."/>
            <person name="Caler E."/>
            <person name="Inman J."/>
            <person name="Amedeo P."/>
            <person name="Hass B."/>
            <person name="Wortman J."/>
        </authorList>
    </citation>
    <scope>NUCLEOTIDE SEQUENCE [LARGE SCALE GENOMIC DNA]</scope>
    <source>
        <strain evidence="3">ATCC 50983 / TXsc</strain>
    </source>
</reference>
<dbReference type="GO" id="GO:0044528">
    <property type="term" value="P:regulation of mitochondrial mRNA stability"/>
    <property type="evidence" value="ECO:0007669"/>
    <property type="project" value="TreeGrafter"/>
</dbReference>
<evidence type="ECO:0000313" key="3">
    <source>
        <dbReference type="Proteomes" id="UP000007800"/>
    </source>
</evidence>
<dbReference type="GO" id="GO:0005759">
    <property type="term" value="C:mitochondrial matrix"/>
    <property type="evidence" value="ECO:0007669"/>
    <property type="project" value="TreeGrafter"/>
</dbReference>
<dbReference type="Pfam" id="PF26188">
    <property type="entry name" value="RESC6"/>
    <property type="match status" value="1"/>
</dbReference>
<protein>
    <submittedName>
        <fullName evidence="2">Pb-reticulocyte binding protein, putative</fullName>
    </submittedName>
</protein>
<organism evidence="3">
    <name type="scientific">Perkinsus marinus (strain ATCC 50983 / TXsc)</name>
    <dbReference type="NCBI Taxonomy" id="423536"/>
    <lineage>
        <taxon>Eukaryota</taxon>
        <taxon>Sar</taxon>
        <taxon>Alveolata</taxon>
        <taxon>Perkinsozoa</taxon>
        <taxon>Perkinsea</taxon>
        <taxon>Perkinsida</taxon>
        <taxon>Perkinsidae</taxon>
        <taxon>Perkinsus</taxon>
    </lineage>
</organism>
<dbReference type="AlphaFoldDB" id="C5L634"/>
<dbReference type="PANTHER" id="PTHR21228:SF40">
    <property type="entry name" value="LD45607P"/>
    <property type="match status" value="1"/>
</dbReference>
<dbReference type="RefSeq" id="XP_002776003.1">
    <property type="nucleotide sequence ID" value="XM_002775957.1"/>
</dbReference>
<dbReference type="PANTHER" id="PTHR21228">
    <property type="entry name" value="FAST LEU-RICH DOMAIN-CONTAINING"/>
    <property type="match status" value="1"/>
</dbReference>
<dbReference type="EMBL" id="GG679680">
    <property type="protein sequence ID" value="EER07819.1"/>
    <property type="molecule type" value="Genomic_DNA"/>
</dbReference>
<evidence type="ECO:0000313" key="2">
    <source>
        <dbReference type="EMBL" id="EER07819.1"/>
    </source>
</evidence>
<name>C5L634_PERM5</name>
<dbReference type="Proteomes" id="UP000007800">
    <property type="component" value="Unassembled WGS sequence"/>
</dbReference>
<feature type="domain" description="RNA-editing substrate-binding complex 6 protein" evidence="1">
    <location>
        <begin position="145"/>
        <end position="256"/>
    </location>
</feature>